<protein>
    <recommendedName>
        <fullName evidence="6">Valine dehydrogenase</fullName>
        <ecNumber evidence="5">1.4.1.23</ecNumber>
    </recommendedName>
</protein>
<dbReference type="Pfam" id="PF00208">
    <property type="entry name" value="ELFV_dehydrog"/>
    <property type="match status" value="1"/>
</dbReference>
<dbReference type="EC" id="1.4.1.23" evidence="5"/>
<keyword evidence="8 12" id="KW-0560">Oxidoreductase</keyword>
<evidence type="ECO:0000256" key="12">
    <source>
        <dbReference type="RuleBase" id="RU004417"/>
    </source>
</evidence>
<evidence type="ECO:0000256" key="7">
    <source>
        <dbReference type="ARBA" id="ARBA00022456"/>
    </source>
</evidence>
<dbReference type="UniPathway" id="UPA00362"/>
<dbReference type="InterPro" id="IPR006097">
    <property type="entry name" value="Glu/Leu/Phe/Val/Trp_DH_dimer"/>
</dbReference>
<reference evidence="14" key="1">
    <citation type="submission" date="2014-05" db="EMBL/GenBank/DDBJ databases">
        <authorList>
            <person name="Horn Fabian"/>
        </authorList>
    </citation>
    <scope>NUCLEOTIDE SEQUENCE</scope>
</reference>
<accession>A0A060ZKX9</accession>
<proteinExistence type="inferred from homology"/>
<dbReference type="HOGENOM" id="CLU_025763_0_0_11"/>
<dbReference type="Gene3D" id="3.40.50.720">
    <property type="entry name" value="NAD(P)-binding Rossmann-like Domain"/>
    <property type="match status" value="1"/>
</dbReference>
<feature type="binding site" evidence="11">
    <location>
        <begin position="171"/>
        <end position="176"/>
    </location>
    <ligand>
        <name>NAD(+)</name>
        <dbReference type="ChEBI" id="CHEBI:57540"/>
    </ligand>
</feature>
<sequence>MMTPIHADGFEQVALCHDEETGLQSVVVIHDTTLGPALGGVRMHTYPDEDAAVADGLCLAEAMTLKAAAAGLGLGGGWSIMIGDPASHKSEKRLRAHGRALAAFDGRFIPVNDIGTTQADIRVIGRETSPVCAAGDPSPLTALGVLEGIRACLRASGGDGDLAGVRVCVQGVGNVGSALAALLAAEAAELIVADTDPRRADAVAARHGARVVAPEAAPTVACDVLAPCGLGSVVTDETLPRLDCRIIAGGANNVLATPAHAAMLQARGILYAPDFCVNAGGLIFLEEQLLGHDSAHAEARVRQVGVRVAELIDRSRRTDVTTVDAATELARARLRP</sequence>
<evidence type="ECO:0000313" key="15">
    <source>
        <dbReference type="EMBL" id="MBP2068037.1"/>
    </source>
</evidence>
<dbReference type="EMBL" id="JAGGLR010000036">
    <property type="protein sequence ID" value="MBP2068037.1"/>
    <property type="molecule type" value="Genomic_DNA"/>
</dbReference>
<evidence type="ECO:0000256" key="6">
    <source>
        <dbReference type="ARBA" id="ARBA00017332"/>
    </source>
</evidence>
<comment type="subcellular location">
    <subcellularLocation>
        <location evidence="1">Cytoplasm</location>
    </subcellularLocation>
</comment>
<evidence type="ECO:0000256" key="9">
    <source>
        <dbReference type="ARBA" id="ARBA00023027"/>
    </source>
</evidence>
<dbReference type="GO" id="GO:0005737">
    <property type="term" value="C:cytoplasm"/>
    <property type="evidence" value="ECO:0007669"/>
    <property type="project" value="UniProtKB-SubCell"/>
</dbReference>
<dbReference type="InterPro" id="IPR046346">
    <property type="entry name" value="Aminoacid_DH-like_N_sf"/>
</dbReference>
<dbReference type="Pfam" id="PF02812">
    <property type="entry name" value="ELFV_dehydrog_N"/>
    <property type="match status" value="1"/>
</dbReference>
<dbReference type="PANTHER" id="PTHR42722:SF1">
    <property type="entry name" value="VALINE DEHYDROGENASE"/>
    <property type="match status" value="1"/>
</dbReference>
<keyword evidence="11" id="KW-0547">Nucleotide-binding</keyword>
<comment type="subunit">
    <text evidence="4">Homodimer.</text>
</comment>
<evidence type="ECO:0000259" key="13">
    <source>
        <dbReference type="SMART" id="SM00839"/>
    </source>
</evidence>
<dbReference type="PIRSF" id="PIRSF000188">
    <property type="entry name" value="Phe_leu_dh"/>
    <property type="match status" value="1"/>
</dbReference>
<comment type="similarity">
    <text evidence="3 12">Belongs to the Glu/Leu/Phe/Val dehydrogenases family.</text>
</comment>
<evidence type="ECO:0000256" key="1">
    <source>
        <dbReference type="ARBA" id="ARBA00004496"/>
    </source>
</evidence>
<keyword evidence="9 11" id="KW-0520">NAD</keyword>
<feature type="domain" description="Glutamate/phenylalanine/leucine/valine/L-tryptophan dehydrogenase C-terminal" evidence="13">
    <location>
        <begin position="135"/>
        <end position="335"/>
    </location>
</feature>
<dbReference type="GO" id="GO:0043837">
    <property type="term" value="F:valine dehydrogenase (NAD+) activity"/>
    <property type="evidence" value="ECO:0007669"/>
    <property type="project" value="UniProtKB-EC"/>
</dbReference>
<gene>
    <name evidence="15" type="ORF">J2Z30_009106</name>
    <name evidence="14" type="ORF">SIRAN736</name>
</gene>
<reference evidence="15 16" key="2">
    <citation type="submission" date="2021-03" db="EMBL/GenBank/DDBJ databases">
        <title>Genomic Encyclopedia of Type Strains, Phase IV (KMG-IV): sequencing the most valuable type-strain genomes for metagenomic binning, comparative biology and taxonomic classification.</title>
        <authorList>
            <person name="Goeker M."/>
        </authorList>
    </citation>
    <scope>NUCLEOTIDE SEQUENCE [LARGE SCALE GENOMIC DNA]</scope>
    <source>
        <strain evidence="15 16">DSM 41954</strain>
    </source>
</reference>
<evidence type="ECO:0000256" key="10">
    <source>
        <dbReference type="ARBA" id="ARBA00048547"/>
    </source>
</evidence>
<dbReference type="EMBL" id="LK022848">
    <property type="protein sequence ID" value="CDR02378.1"/>
    <property type="molecule type" value="Genomic_DNA"/>
</dbReference>
<dbReference type="InterPro" id="IPR036291">
    <property type="entry name" value="NAD(P)-bd_dom_sf"/>
</dbReference>
<dbReference type="GO" id="GO:0006574">
    <property type="term" value="P:L-valine catabolic process"/>
    <property type="evidence" value="ECO:0007669"/>
    <property type="project" value="UniProtKB-UniPathway"/>
</dbReference>
<dbReference type="SMART" id="SM00839">
    <property type="entry name" value="ELFV_dehydrog"/>
    <property type="match status" value="1"/>
</dbReference>
<dbReference type="PRINTS" id="PR00082">
    <property type="entry name" value="GLFDHDRGNASE"/>
</dbReference>
<dbReference type="InterPro" id="IPR006096">
    <property type="entry name" value="Glu/Leu/Phe/Val/Trp_DH_C"/>
</dbReference>
<comment type="catalytic activity">
    <reaction evidence="10">
        <text>L-valine + NAD(+) + H2O = 3-methyl-2-oxobutanoate + NH4(+) + NADH + H(+)</text>
        <dbReference type="Rhea" id="RHEA:30763"/>
        <dbReference type="ChEBI" id="CHEBI:11851"/>
        <dbReference type="ChEBI" id="CHEBI:15377"/>
        <dbReference type="ChEBI" id="CHEBI:15378"/>
        <dbReference type="ChEBI" id="CHEBI:28938"/>
        <dbReference type="ChEBI" id="CHEBI:57540"/>
        <dbReference type="ChEBI" id="CHEBI:57762"/>
        <dbReference type="ChEBI" id="CHEBI:57945"/>
        <dbReference type="EC" id="1.4.1.23"/>
    </reaction>
</comment>
<evidence type="ECO:0000256" key="5">
    <source>
        <dbReference type="ARBA" id="ARBA00012136"/>
    </source>
</evidence>
<dbReference type="PANTHER" id="PTHR42722">
    <property type="entry name" value="LEUCINE DEHYDROGENASE"/>
    <property type="match status" value="1"/>
</dbReference>
<name>A0A060ZKX9_9ACTN</name>
<evidence type="ECO:0000256" key="4">
    <source>
        <dbReference type="ARBA" id="ARBA00011738"/>
    </source>
</evidence>
<organism evidence="14">
    <name type="scientific">Streptomyces iranensis</name>
    <dbReference type="NCBI Taxonomy" id="576784"/>
    <lineage>
        <taxon>Bacteria</taxon>
        <taxon>Bacillati</taxon>
        <taxon>Actinomycetota</taxon>
        <taxon>Actinomycetes</taxon>
        <taxon>Kitasatosporales</taxon>
        <taxon>Streptomycetaceae</taxon>
        <taxon>Streptomyces</taxon>
        <taxon>Streptomyces violaceusniger group</taxon>
    </lineage>
</organism>
<dbReference type="SUPFAM" id="SSF51735">
    <property type="entry name" value="NAD(P)-binding Rossmann-fold domains"/>
    <property type="match status" value="1"/>
</dbReference>
<evidence type="ECO:0000313" key="14">
    <source>
        <dbReference type="EMBL" id="CDR02378.1"/>
    </source>
</evidence>
<dbReference type="AlphaFoldDB" id="A0A060ZKX9"/>
<evidence type="ECO:0000256" key="8">
    <source>
        <dbReference type="ARBA" id="ARBA00023002"/>
    </source>
</evidence>
<dbReference type="CDD" id="cd01075">
    <property type="entry name" value="NAD_bind_Leu_Phe_Val_DH"/>
    <property type="match status" value="1"/>
</dbReference>
<comment type="pathway">
    <text evidence="2">Amino-acid degradation; L-valine degradation.</text>
</comment>
<evidence type="ECO:0000256" key="2">
    <source>
        <dbReference type="ARBA" id="ARBA00005109"/>
    </source>
</evidence>
<dbReference type="SUPFAM" id="SSF53223">
    <property type="entry name" value="Aminoacid dehydrogenase-like, N-terminal domain"/>
    <property type="match status" value="1"/>
</dbReference>
<keyword evidence="7" id="KW-0101">Branched-chain amino acid catabolism</keyword>
<keyword evidence="16" id="KW-1185">Reference proteome</keyword>
<dbReference type="Proteomes" id="UP000756710">
    <property type="component" value="Unassembled WGS sequence"/>
</dbReference>
<dbReference type="InterPro" id="IPR016211">
    <property type="entry name" value="Glu/Phe/Leu/Val/Trp_DH_bac/arc"/>
</dbReference>
<dbReference type="RefSeq" id="WP_044567129.1">
    <property type="nucleotide sequence ID" value="NZ_BAABDR010000033.1"/>
</dbReference>
<evidence type="ECO:0000256" key="3">
    <source>
        <dbReference type="ARBA" id="ARBA00006382"/>
    </source>
</evidence>
<dbReference type="GO" id="GO:0000166">
    <property type="term" value="F:nucleotide binding"/>
    <property type="evidence" value="ECO:0007669"/>
    <property type="project" value="UniProtKB-KW"/>
</dbReference>
<evidence type="ECO:0000256" key="11">
    <source>
        <dbReference type="PIRSR" id="PIRSR000188-2"/>
    </source>
</evidence>
<dbReference type="Gene3D" id="3.40.50.10860">
    <property type="entry name" value="Leucine Dehydrogenase, chain A, domain 1"/>
    <property type="match status" value="1"/>
</dbReference>
<dbReference type="InterPro" id="IPR006095">
    <property type="entry name" value="Glu/Leu/Phe/Val/Trp_DH"/>
</dbReference>
<evidence type="ECO:0000313" key="16">
    <source>
        <dbReference type="Proteomes" id="UP000756710"/>
    </source>
</evidence>